<dbReference type="InterPro" id="IPR029054">
    <property type="entry name" value="dUTPase-like"/>
</dbReference>
<dbReference type="CDD" id="cd07557">
    <property type="entry name" value="trimeric_dUTPase"/>
    <property type="match status" value="1"/>
</dbReference>
<evidence type="ECO:0000313" key="9">
    <source>
        <dbReference type="Proteomes" id="UP000463388"/>
    </source>
</evidence>
<reference evidence="8 9" key="1">
    <citation type="submission" date="2019-12" db="EMBL/GenBank/DDBJ databases">
        <title>Microbes associate with the intestines of laboratory mice.</title>
        <authorList>
            <person name="Navarre W."/>
            <person name="Wong E."/>
        </authorList>
    </citation>
    <scope>NUCLEOTIDE SEQUENCE [LARGE SCALE GENOMIC DNA]</scope>
    <source>
        <strain evidence="8 9">NM66_B29</strain>
    </source>
</reference>
<keyword evidence="5" id="KW-0479">Metal-binding</keyword>
<evidence type="ECO:0000259" key="7">
    <source>
        <dbReference type="Pfam" id="PF00692"/>
    </source>
</evidence>
<keyword evidence="3 5" id="KW-0546">Nucleotide metabolism</keyword>
<dbReference type="Pfam" id="PF00692">
    <property type="entry name" value="dUTPase"/>
    <property type="match status" value="1"/>
</dbReference>
<evidence type="ECO:0000256" key="3">
    <source>
        <dbReference type="ARBA" id="ARBA00023080"/>
    </source>
</evidence>
<feature type="binding site" evidence="5">
    <location>
        <position position="75"/>
    </location>
    <ligand>
        <name>substrate</name>
    </ligand>
</feature>
<accession>A0A6N8JJW7</accession>
<feature type="binding site" evidence="5">
    <location>
        <begin position="79"/>
        <end position="81"/>
    </location>
    <ligand>
        <name>substrate</name>
    </ligand>
</feature>
<evidence type="ECO:0000256" key="4">
    <source>
        <dbReference type="ARBA" id="ARBA00047686"/>
    </source>
</evidence>
<keyword evidence="9" id="KW-1185">Reference proteome</keyword>
<comment type="cofactor">
    <cofactor evidence="5">
        <name>Mg(2+)</name>
        <dbReference type="ChEBI" id="CHEBI:18420"/>
    </cofactor>
</comment>
<dbReference type="InterPro" id="IPR033704">
    <property type="entry name" value="dUTPase_trimeric"/>
</dbReference>
<dbReference type="Proteomes" id="UP000463388">
    <property type="component" value="Unassembled WGS sequence"/>
</dbReference>
<keyword evidence="5" id="KW-0460">Magnesium</keyword>
<dbReference type="NCBIfam" id="NF001862">
    <property type="entry name" value="PRK00601.1"/>
    <property type="match status" value="1"/>
</dbReference>
<comment type="catalytic activity">
    <reaction evidence="4 5">
        <text>dUTP + H2O = dUMP + diphosphate + H(+)</text>
        <dbReference type="Rhea" id="RHEA:10248"/>
        <dbReference type="ChEBI" id="CHEBI:15377"/>
        <dbReference type="ChEBI" id="CHEBI:15378"/>
        <dbReference type="ChEBI" id="CHEBI:33019"/>
        <dbReference type="ChEBI" id="CHEBI:61555"/>
        <dbReference type="ChEBI" id="CHEBI:246422"/>
        <dbReference type="EC" id="3.6.1.23"/>
    </reaction>
</comment>
<dbReference type="UniPathway" id="UPA00610">
    <property type="reaction ID" value="UER00666"/>
</dbReference>
<feature type="region of interest" description="Disordered" evidence="6">
    <location>
        <begin position="124"/>
        <end position="144"/>
    </location>
</feature>
<dbReference type="InterPro" id="IPR036157">
    <property type="entry name" value="dUTPase-like_sf"/>
</dbReference>
<evidence type="ECO:0000256" key="5">
    <source>
        <dbReference type="HAMAP-Rule" id="MF_00116"/>
    </source>
</evidence>
<comment type="caution">
    <text evidence="8">The sequence shown here is derived from an EMBL/GenBank/DDBJ whole genome shotgun (WGS) entry which is preliminary data.</text>
</comment>
<evidence type="ECO:0000256" key="2">
    <source>
        <dbReference type="ARBA" id="ARBA00022801"/>
    </source>
</evidence>
<dbReference type="OrthoDB" id="9809956at2"/>
<dbReference type="RefSeq" id="WP_028026323.1">
    <property type="nucleotide sequence ID" value="NZ_JANJZH010000030.1"/>
</dbReference>
<dbReference type="GO" id="GO:0000287">
    <property type="term" value="F:magnesium ion binding"/>
    <property type="evidence" value="ECO:0007669"/>
    <property type="project" value="UniProtKB-UniRule"/>
</dbReference>
<evidence type="ECO:0000256" key="6">
    <source>
        <dbReference type="SAM" id="MobiDB-lite"/>
    </source>
</evidence>
<sequence length="144" mass="15125">MDVDITLLDEALEMPRYAHEGDAGLDLRATVGGSLAPFERMTVPCGFALALPEGHAGLVVPRSGLAAHHGISVVNAPGLIDAGYRGEIQVVLVNLDPHETFAFERGDRIAQLMVVATPSITLHNTDSLSESDRGGRGFGSSGVH</sequence>
<feature type="domain" description="dUTPase-like" evidence="7">
    <location>
        <begin position="12"/>
        <end position="142"/>
    </location>
</feature>
<dbReference type="EC" id="3.6.1.23" evidence="5"/>
<feature type="binding site" evidence="5">
    <location>
        <begin position="62"/>
        <end position="64"/>
    </location>
    <ligand>
        <name>substrate</name>
    </ligand>
</feature>
<dbReference type="PANTHER" id="PTHR11241:SF0">
    <property type="entry name" value="DEOXYURIDINE 5'-TRIPHOSPHATE NUCLEOTIDOHYDROLASE"/>
    <property type="match status" value="1"/>
</dbReference>
<name>A0A6N8JJW7_9ACTN</name>
<gene>
    <name evidence="5" type="primary">dut</name>
    <name evidence="8" type="ORF">GKZ27_00365</name>
</gene>
<proteinExistence type="inferred from homology"/>
<dbReference type="HAMAP" id="MF_00116">
    <property type="entry name" value="dUTPase_bact"/>
    <property type="match status" value="1"/>
</dbReference>
<dbReference type="AlphaFoldDB" id="A0A6N8JJW7"/>
<dbReference type="GO" id="GO:0006226">
    <property type="term" value="P:dUMP biosynthetic process"/>
    <property type="evidence" value="ECO:0007669"/>
    <property type="project" value="UniProtKB-UniRule"/>
</dbReference>
<dbReference type="Gene3D" id="2.70.40.10">
    <property type="match status" value="1"/>
</dbReference>
<keyword evidence="2 5" id="KW-0378">Hydrolase</keyword>
<dbReference type="EMBL" id="WSRR01000001">
    <property type="protein sequence ID" value="MVX59932.1"/>
    <property type="molecule type" value="Genomic_DNA"/>
</dbReference>
<protein>
    <recommendedName>
        <fullName evidence="5">Deoxyuridine 5'-triphosphate nucleotidohydrolase</fullName>
        <shortName evidence="5">dUTPase</shortName>
        <ecNumber evidence="5">3.6.1.23</ecNumber>
    </recommendedName>
    <alternativeName>
        <fullName evidence="5">dUTP pyrophosphatase</fullName>
    </alternativeName>
</protein>
<comment type="similarity">
    <text evidence="1 5">Belongs to the dUTPase family.</text>
</comment>
<evidence type="ECO:0000313" key="8">
    <source>
        <dbReference type="EMBL" id="MVX59932.1"/>
    </source>
</evidence>
<organism evidence="8 9">
    <name type="scientific">Adlercreutzia mucosicola</name>
    <dbReference type="NCBI Taxonomy" id="580026"/>
    <lineage>
        <taxon>Bacteria</taxon>
        <taxon>Bacillati</taxon>
        <taxon>Actinomycetota</taxon>
        <taxon>Coriobacteriia</taxon>
        <taxon>Eggerthellales</taxon>
        <taxon>Eggerthellaceae</taxon>
        <taxon>Adlercreutzia</taxon>
    </lineage>
</organism>
<comment type="pathway">
    <text evidence="5">Pyrimidine metabolism; dUMP biosynthesis; dUMP from dCTP (dUTP route): step 2/2.</text>
</comment>
<comment type="function">
    <text evidence="5">This enzyme is involved in nucleotide metabolism: it produces dUMP, the immediate precursor of thymidine nucleotides and it decreases the intracellular concentration of dUTP so that uracil cannot be incorporated into DNA.</text>
</comment>
<dbReference type="GO" id="GO:0046081">
    <property type="term" value="P:dUTP catabolic process"/>
    <property type="evidence" value="ECO:0007669"/>
    <property type="project" value="InterPro"/>
</dbReference>
<dbReference type="InterPro" id="IPR008181">
    <property type="entry name" value="dUTPase"/>
</dbReference>
<dbReference type="GO" id="GO:0004170">
    <property type="term" value="F:dUTP diphosphatase activity"/>
    <property type="evidence" value="ECO:0007669"/>
    <property type="project" value="UniProtKB-UniRule"/>
</dbReference>
<dbReference type="NCBIfam" id="TIGR00576">
    <property type="entry name" value="dut"/>
    <property type="match status" value="1"/>
</dbReference>
<dbReference type="PANTHER" id="PTHR11241">
    <property type="entry name" value="DEOXYURIDINE 5'-TRIPHOSPHATE NUCLEOTIDOHYDROLASE"/>
    <property type="match status" value="1"/>
</dbReference>
<dbReference type="SUPFAM" id="SSF51283">
    <property type="entry name" value="dUTPase-like"/>
    <property type="match status" value="1"/>
</dbReference>
<evidence type="ECO:0000256" key="1">
    <source>
        <dbReference type="ARBA" id="ARBA00006581"/>
    </source>
</evidence>
<comment type="caution">
    <text evidence="5">Lacks conserved residue(s) required for the propagation of feature annotation.</text>
</comment>